<dbReference type="Pfam" id="PF04055">
    <property type="entry name" value="Radical_SAM"/>
    <property type="match status" value="1"/>
</dbReference>
<name>A0A1I2J9B6_9CLOT</name>
<dbReference type="InterPro" id="IPR023404">
    <property type="entry name" value="rSAM_horseshoe"/>
</dbReference>
<dbReference type="InterPro" id="IPR007197">
    <property type="entry name" value="rSAM"/>
</dbReference>
<comment type="cofactor">
    <cofactor evidence="8">
        <name>[4Fe-4S] cluster</name>
        <dbReference type="ChEBI" id="CHEBI:49883"/>
    </cofactor>
    <text evidence="8">Binds 2 [4Fe-4S] clusters. One cluster is coordinated with 3 cysteines and an exchangeable S-adenosyl-L-methionine.</text>
</comment>
<evidence type="ECO:0000256" key="3">
    <source>
        <dbReference type="ARBA" id="ARBA00022679"/>
    </source>
</evidence>
<dbReference type="GO" id="GO:0005840">
    <property type="term" value="C:ribosome"/>
    <property type="evidence" value="ECO:0007669"/>
    <property type="project" value="UniProtKB-KW"/>
</dbReference>
<organism evidence="12 13">
    <name type="scientific">Clostridium cadaveris</name>
    <dbReference type="NCBI Taxonomy" id="1529"/>
    <lineage>
        <taxon>Bacteria</taxon>
        <taxon>Bacillati</taxon>
        <taxon>Bacillota</taxon>
        <taxon>Clostridia</taxon>
        <taxon>Eubacteriales</taxon>
        <taxon>Clostridiaceae</taxon>
        <taxon>Clostridium</taxon>
    </lineage>
</organism>
<keyword evidence="5 8" id="KW-0479">Metal-binding</keyword>
<dbReference type="InterPro" id="IPR058240">
    <property type="entry name" value="rSAM_sf"/>
</dbReference>
<dbReference type="GO" id="GO:0035600">
    <property type="term" value="P:tRNA methylthiolation"/>
    <property type="evidence" value="ECO:0007669"/>
    <property type="project" value="UniProtKB-ARBA"/>
</dbReference>
<sequence length="445" mass="50771">MTKYKVGIISLGCDKNRIDTEIILGTLSSKYEITNNPNVADIIIVNTCGFIEKSKQESIDTILEMAEYKEKHNCKILVATGCLTQRYGKELLELMPEIDIILGVNDYNVLLKSIDEFISTGKKIINCNENNLIINEGSRILTTDKESAYIRIAEGCDNFCTYCIIPKIRGKYRSRKIESVLEEAKLLASNGVKEIILVAQDTTRYGIDLYGKKMLSSLLKELSLIEGIQWIRVLYCYPEEITEDLIDEIASNNKVCNYLDIPIQHISNNILKKMGRKTTKESILKTIEYLRKRIPDITLRTSLIVGFPGETKEDFEELEDFLNVYKLDNVGVFCYSQEEGTPAAIMKDQIEEETKSVREKELMKIQQKISKYMNADKVGRVLDTLIESENDKYYIGRTQHMAPEIDGLVYIIKNDDILQKGDIVPVSITESLEYDLIGVVKHEFS</sequence>
<gene>
    <name evidence="8" type="primary">rimO</name>
    <name evidence="12" type="ORF">SAMN04487885_101212</name>
</gene>
<dbReference type="SUPFAM" id="SSF102114">
    <property type="entry name" value="Radical SAM enzymes"/>
    <property type="match status" value="1"/>
</dbReference>
<dbReference type="Gene3D" id="2.40.50.140">
    <property type="entry name" value="Nucleic acid-binding proteins"/>
    <property type="match status" value="1"/>
</dbReference>
<dbReference type="Pfam" id="PF00919">
    <property type="entry name" value="UPF0004"/>
    <property type="match status" value="1"/>
</dbReference>
<feature type="binding site" evidence="8">
    <location>
        <position position="48"/>
    </location>
    <ligand>
        <name>[4Fe-4S] cluster</name>
        <dbReference type="ChEBI" id="CHEBI:49883"/>
        <label>1</label>
    </ligand>
</feature>
<reference evidence="12 13" key="1">
    <citation type="submission" date="2016-10" db="EMBL/GenBank/DDBJ databases">
        <authorList>
            <person name="de Groot N.N."/>
        </authorList>
    </citation>
    <scope>NUCLEOTIDE SEQUENCE [LARGE SCALE GENOMIC DNA]</scope>
    <source>
        <strain evidence="12 13">NLAE-zl-G419</strain>
    </source>
</reference>
<evidence type="ECO:0000259" key="10">
    <source>
        <dbReference type="PROSITE" id="PS51449"/>
    </source>
</evidence>
<dbReference type="PROSITE" id="PS51449">
    <property type="entry name" value="MTTASE_N"/>
    <property type="match status" value="1"/>
</dbReference>
<dbReference type="SFLD" id="SFLDG01082">
    <property type="entry name" value="B12-binding_domain_containing"/>
    <property type="match status" value="1"/>
</dbReference>
<dbReference type="FunFam" id="3.80.30.20:FF:000001">
    <property type="entry name" value="tRNA-2-methylthio-N(6)-dimethylallyladenosine synthase 2"/>
    <property type="match status" value="1"/>
</dbReference>
<dbReference type="GO" id="GO:0005829">
    <property type="term" value="C:cytosol"/>
    <property type="evidence" value="ECO:0007669"/>
    <property type="project" value="TreeGrafter"/>
</dbReference>
<dbReference type="FunFam" id="2.40.50.140:FF:000210">
    <property type="entry name" value="Ribosomal protein S12 methylthiotransferase RimO"/>
    <property type="match status" value="1"/>
</dbReference>
<keyword evidence="6 8" id="KW-0408">Iron</keyword>
<dbReference type="SMART" id="SM00729">
    <property type="entry name" value="Elp3"/>
    <property type="match status" value="1"/>
</dbReference>
<dbReference type="HAMAP" id="MF_01865">
    <property type="entry name" value="MTTase_RimO"/>
    <property type="match status" value="1"/>
</dbReference>
<dbReference type="Gene3D" id="3.40.50.12160">
    <property type="entry name" value="Methylthiotransferase, N-terminal domain"/>
    <property type="match status" value="1"/>
</dbReference>
<proteinExistence type="inferred from homology"/>
<evidence type="ECO:0000256" key="6">
    <source>
        <dbReference type="ARBA" id="ARBA00023004"/>
    </source>
</evidence>
<evidence type="ECO:0000256" key="7">
    <source>
        <dbReference type="ARBA" id="ARBA00023014"/>
    </source>
</evidence>
<dbReference type="STRING" id="1529.SAMN04487885_101212"/>
<dbReference type="Pfam" id="PF18693">
    <property type="entry name" value="TRAM_2"/>
    <property type="match status" value="1"/>
</dbReference>
<keyword evidence="7 8" id="KW-0411">Iron-sulfur</keyword>
<dbReference type="PROSITE" id="PS51918">
    <property type="entry name" value="RADICAL_SAM"/>
    <property type="match status" value="1"/>
</dbReference>
<keyword evidence="2 8" id="KW-0963">Cytoplasm</keyword>
<feature type="domain" description="Radical SAM core" evidence="11">
    <location>
        <begin position="142"/>
        <end position="372"/>
    </location>
</feature>
<keyword evidence="3 8" id="KW-0808">Transferase</keyword>
<feature type="domain" description="TRAM" evidence="9">
    <location>
        <begin position="375"/>
        <end position="442"/>
    </location>
</feature>
<feature type="binding site" evidence="8">
    <location>
        <position position="82"/>
    </location>
    <ligand>
        <name>[4Fe-4S] cluster</name>
        <dbReference type="ChEBI" id="CHEBI:49883"/>
        <label>1</label>
    </ligand>
</feature>
<dbReference type="InterPro" id="IPR013848">
    <property type="entry name" value="Methylthiotransferase_N"/>
</dbReference>
<evidence type="ECO:0000313" key="12">
    <source>
        <dbReference type="EMBL" id="SFF50658.1"/>
    </source>
</evidence>
<dbReference type="Gene3D" id="3.80.30.20">
    <property type="entry name" value="tm_1862 like domain"/>
    <property type="match status" value="1"/>
</dbReference>
<dbReference type="GO" id="GO:0140101">
    <property type="term" value="F:catalytic activity, acting on a tRNA"/>
    <property type="evidence" value="ECO:0007669"/>
    <property type="project" value="UniProtKB-ARBA"/>
</dbReference>
<dbReference type="InterPro" id="IPR006638">
    <property type="entry name" value="Elp3/MiaA/NifB-like_rSAM"/>
</dbReference>
<dbReference type="EMBL" id="FOOE01000001">
    <property type="protein sequence ID" value="SFF50658.1"/>
    <property type="molecule type" value="Genomic_DNA"/>
</dbReference>
<dbReference type="NCBIfam" id="TIGR00089">
    <property type="entry name" value="MiaB/RimO family radical SAM methylthiotransferase"/>
    <property type="match status" value="1"/>
</dbReference>
<protein>
    <recommendedName>
        <fullName evidence="8">Ribosomal protein uS12 methylthiotransferase RimO</fullName>
        <shortName evidence="8">uS12 MTTase</shortName>
        <shortName evidence="8">uS12 methylthiotransferase</shortName>
        <ecNumber evidence="8">2.8.4.4</ecNumber>
    </recommendedName>
    <alternativeName>
        <fullName evidence="8">Ribosomal protein uS12 (aspartate-C(3))-methylthiotransferase</fullName>
    </alternativeName>
    <alternativeName>
        <fullName evidence="8">Ribosome maturation factor RimO</fullName>
    </alternativeName>
</protein>
<comment type="similarity">
    <text evidence="8">Belongs to the methylthiotransferase family. RimO subfamily.</text>
</comment>
<dbReference type="GO" id="GO:0103039">
    <property type="term" value="F:protein methylthiotransferase activity"/>
    <property type="evidence" value="ECO:0007669"/>
    <property type="project" value="UniProtKB-EC"/>
</dbReference>
<dbReference type="SFLD" id="SFLDF00274">
    <property type="entry name" value="ribosomal_protein_S12_methylth"/>
    <property type="match status" value="1"/>
</dbReference>
<keyword evidence="4 8" id="KW-0949">S-adenosyl-L-methionine</keyword>
<accession>A0A1I2J9B6</accession>
<dbReference type="InterPro" id="IPR005839">
    <property type="entry name" value="Methylthiotransferase"/>
</dbReference>
<dbReference type="PANTHER" id="PTHR43837:SF1">
    <property type="entry name" value="RIBOSOMAL PROTEIN US12 METHYLTHIOTRANSFERASE RIMO"/>
    <property type="match status" value="1"/>
</dbReference>
<evidence type="ECO:0000313" key="13">
    <source>
        <dbReference type="Proteomes" id="UP000182135"/>
    </source>
</evidence>
<keyword evidence="13" id="KW-1185">Reference proteome</keyword>
<dbReference type="SFLD" id="SFLDG01061">
    <property type="entry name" value="methylthiotransferase"/>
    <property type="match status" value="1"/>
</dbReference>
<evidence type="ECO:0000256" key="8">
    <source>
        <dbReference type="HAMAP-Rule" id="MF_01865"/>
    </source>
</evidence>
<comment type="subcellular location">
    <subcellularLocation>
        <location evidence="8">Cytoplasm</location>
    </subcellularLocation>
</comment>
<feature type="binding site" evidence="8">
    <location>
        <position position="156"/>
    </location>
    <ligand>
        <name>[4Fe-4S] cluster</name>
        <dbReference type="ChEBI" id="CHEBI:49883"/>
        <label>2</label>
        <note>4Fe-4S-S-AdoMet</note>
    </ligand>
</feature>
<dbReference type="PANTHER" id="PTHR43837">
    <property type="entry name" value="RIBOSOMAL PROTEIN S12 METHYLTHIOTRANSFERASE RIMO"/>
    <property type="match status" value="1"/>
</dbReference>
<feature type="binding site" evidence="8">
    <location>
        <position position="13"/>
    </location>
    <ligand>
        <name>[4Fe-4S] cluster</name>
        <dbReference type="ChEBI" id="CHEBI:49883"/>
        <label>1</label>
    </ligand>
</feature>
<evidence type="ECO:0000259" key="11">
    <source>
        <dbReference type="PROSITE" id="PS51918"/>
    </source>
</evidence>
<keyword evidence="12" id="KW-0689">Ribosomal protein</keyword>
<dbReference type="InterPro" id="IPR012340">
    <property type="entry name" value="NA-bd_OB-fold"/>
</dbReference>
<dbReference type="RefSeq" id="WP_027638089.1">
    <property type="nucleotide sequence ID" value="NZ_BAAACD010000001.1"/>
</dbReference>
<feature type="binding site" evidence="8">
    <location>
        <position position="160"/>
    </location>
    <ligand>
        <name>[4Fe-4S] cluster</name>
        <dbReference type="ChEBI" id="CHEBI:49883"/>
        <label>2</label>
        <note>4Fe-4S-S-AdoMet</note>
    </ligand>
</feature>
<feature type="domain" description="MTTase N-terminal" evidence="10">
    <location>
        <begin position="4"/>
        <end position="119"/>
    </location>
</feature>
<dbReference type="InterPro" id="IPR038135">
    <property type="entry name" value="Methylthiotransferase_N_sf"/>
</dbReference>
<keyword evidence="12" id="KW-0687">Ribonucleoprotein</keyword>
<dbReference type="OrthoDB" id="9805215at2"/>
<dbReference type="Proteomes" id="UP000182135">
    <property type="component" value="Unassembled WGS sequence"/>
</dbReference>
<dbReference type="CDD" id="cd01335">
    <property type="entry name" value="Radical_SAM"/>
    <property type="match status" value="1"/>
</dbReference>
<dbReference type="GO" id="GO:0035599">
    <property type="term" value="F:aspartic acid methylthiotransferase activity"/>
    <property type="evidence" value="ECO:0007669"/>
    <property type="project" value="TreeGrafter"/>
</dbReference>
<keyword evidence="1 8" id="KW-0004">4Fe-4S</keyword>
<dbReference type="GO" id="GO:0046872">
    <property type="term" value="F:metal ion binding"/>
    <property type="evidence" value="ECO:0007669"/>
    <property type="project" value="UniProtKB-KW"/>
</dbReference>
<dbReference type="PROSITE" id="PS01278">
    <property type="entry name" value="MTTASE_RADICAL"/>
    <property type="match status" value="1"/>
</dbReference>
<dbReference type="eggNOG" id="COG0621">
    <property type="taxonomic scope" value="Bacteria"/>
</dbReference>
<evidence type="ECO:0000256" key="5">
    <source>
        <dbReference type="ARBA" id="ARBA00022723"/>
    </source>
</evidence>
<dbReference type="InterPro" id="IPR020612">
    <property type="entry name" value="Methylthiotransferase_CS"/>
</dbReference>
<dbReference type="SFLD" id="SFLDS00029">
    <property type="entry name" value="Radical_SAM"/>
    <property type="match status" value="1"/>
</dbReference>
<evidence type="ECO:0000259" key="9">
    <source>
        <dbReference type="PROSITE" id="PS50926"/>
    </source>
</evidence>
<comment type="catalytic activity">
    <reaction evidence="8">
        <text>L-aspartate(89)-[ribosomal protein uS12]-hydrogen + (sulfur carrier)-SH + AH2 + 2 S-adenosyl-L-methionine = 3-methylsulfanyl-L-aspartate(89)-[ribosomal protein uS12]-hydrogen + (sulfur carrier)-H + 5'-deoxyadenosine + L-methionine + A + S-adenosyl-L-homocysteine + 2 H(+)</text>
        <dbReference type="Rhea" id="RHEA:37087"/>
        <dbReference type="Rhea" id="RHEA-COMP:10460"/>
        <dbReference type="Rhea" id="RHEA-COMP:10461"/>
        <dbReference type="Rhea" id="RHEA-COMP:14737"/>
        <dbReference type="Rhea" id="RHEA-COMP:14739"/>
        <dbReference type="ChEBI" id="CHEBI:13193"/>
        <dbReference type="ChEBI" id="CHEBI:15378"/>
        <dbReference type="ChEBI" id="CHEBI:17319"/>
        <dbReference type="ChEBI" id="CHEBI:17499"/>
        <dbReference type="ChEBI" id="CHEBI:29917"/>
        <dbReference type="ChEBI" id="CHEBI:29961"/>
        <dbReference type="ChEBI" id="CHEBI:57844"/>
        <dbReference type="ChEBI" id="CHEBI:57856"/>
        <dbReference type="ChEBI" id="CHEBI:59789"/>
        <dbReference type="ChEBI" id="CHEBI:64428"/>
        <dbReference type="ChEBI" id="CHEBI:73599"/>
        <dbReference type="EC" id="2.8.4.4"/>
    </reaction>
</comment>
<evidence type="ECO:0000256" key="2">
    <source>
        <dbReference type="ARBA" id="ARBA00022490"/>
    </source>
</evidence>
<dbReference type="NCBIfam" id="TIGR01125">
    <property type="entry name" value="30S ribosomal protein S12 methylthiotransferase RimO"/>
    <property type="match status" value="1"/>
</dbReference>
<dbReference type="GeneID" id="90544726"/>
<evidence type="ECO:0000256" key="4">
    <source>
        <dbReference type="ARBA" id="ARBA00022691"/>
    </source>
</evidence>
<dbReference type="AlphaFoldDB" id="A0A1I2J9B6"/>
<dbReference type="EC" id="2.8.4.4" evidence="8"/>
<dbReference type="InterPro" id="IPR002792">
    <property type="entry name" value="TRAM_dom"/>
</dbReference>
<feature type="binding site" evidence="8">
    <location>
        <position position="163"/>
    </location>
    <ligand>
        <name>[4Fe-4S] cluster</name>
        <dbReference type="ChEBI" id="CHEBI:49883"/>
        <label>2</label>
        <note>4Fe-4S-S-AdoMet</note>
    </ligand>
</feature>
<dbReference type="GO" id="GO:0051539">
    <property type="term" value="F:4 iron, 4 sulfur cluster binding"/>
    <property type="evidence" value="ECO:0007669"/>
    <property type="project" value="UniProtKB-UniRule"/>
</dbReference>
<dbReference type="PROSITE" id="PS50926">
    <property type="entry name" value="TRAM"/>
    <property type="match status" value="1"/>
</dbReference>
<dbReference type="InterPro" id="IPR005840">
    <property type="entry name" value="Ribosomal_uS12_MeSTrfase_RimO"/>
</dbReference>
<comment type="function">
    <text evidence="8">Catalyzes the methylthiolation of an aspartic acid residue of ribosomal protein uS12.</text>
</comment>
<evidence type="ECO:0000256" key="1">
    <source>
        <dbReference type="ARBA" id="ARBA00022485"/>
    </source>
</evidence>